<feature type="compositionally biased region" description="Basic and acidic residues" evidence="1">
    <location>
        <begin position="12"/>
        <end position="22"/>
    </location>
</feature>
<evidence type="ECO:0000313" key="2">
    <source>
        <dbReference type="EMBL" id="CAL1393487.1"/>
    </source>
</evidence>
<keyword evidence="3" id="KW-1185">Reference proteome</keyword>
<evidence type="ECO:0000313" key="3">
    <source>
        <dbReference type="Proteomes" id="UP001497516"/>
    </source>
</evidence>
<gene>
    <name evidence="2" type="ORF">LTRI10_LOCUS34061</name>
</gene>
<organism evidence="2 3">
    <name type="scientific">Linum trigynum</name>
    <dbReference type="NCBI Taxonomy" id="586398"/>
    <lineage>
        <taxon>Eukaryota</taxon>
        <taxon>Viridiplantae</taxon>
        <taxon>Streptophyta</taxon>
        <taxon>Embryophyta</taxon>
        <taxon>Tracheophyta</taxon>
        <taxon>Spermatophyta</taxon>
        <taxon>Magnoliopsida</taxon>
        <taxon>eudicotyledons</taxon>
        <taxon>Gunneridae</taxon>
        <taxon>Pentapetalae</taxon>
        <taxon>rosids</taxon>
        <taxon>fabids</taxon>
        <taxon>Malpighiales</taxon>
        <taxon>Linaceae</taxon>
        <taxon>Linum</taxon>
    </lineage>
</organism>
<proteinExistence type="predicted"/>
<sequence length="100" mass="11249">MSSTTKPLAPSSERRNRTEEKQRHRWPPMHGARQGLAAAGQWRSTQKDSDMCTLLIVRSSGRRWFGKQAPTAGTHRTMIDVTGSMMMVASFDHIPARRIG</sequence>
<evidence type="ECO:0000256" key="1">
    <source>
        <dbReference type="SAM" id="MobiDB-lite"/>
    </source>
</evidence>
<accession>A0AAV2F616</accession>
<reference evidence="2 3" key="1">
    <citation type="submission" date="2024-04" db="EMBL/GenBank/DDBJ databases">
        <authorList>
            <person name="Fracassetti M."/>
        </authorList>
    </citation>
    <scope>NUCLEOTIDE SEQUENCE [LARGE SCALE GENOMIC DNA]</scope>
</reference>
<protein>
    <submittedName>
        <fullName evidence="2">Uncharacterized protein</fullName>
    </submittedName>
</protein>
<dbReference type="AlphaFoldDB" id="A0AAV2F616"/>
<dbReference type="EMBL" id="OZ034819">
    <property type="protein sequence ID" value="CAL1393487.1"/>
    <property type="molecule type" value="Genomic_DNA"/>
</dbReference>
<dbReference type="Proteomes" id="UP001497516">
    <property type="component" value="Chromosome 6"/>
</dbReference>
<name>A0AAV2F616_9ROSI</name>
<feature type="region of interest" description="Disordered" evidence="1">
    <location>
        <begin position="1"/>
        <end position="44"/>
    </location>
</feature>